<keyword evidence="5" id="KW-1185">Reference proteome</keyword>
<protein>
    <submittedName>
        <fullName evidence="4">Nucleoside-diphosphate-sugar epimerase</fullName>
    </submittedName>
</protein>
<dbReference type="OrthoDB" id="9811743at2"/>
<dbReference type="Gene3D" id="3.40.50.720">
    <property type="entry name" value="NAD(P)-binding Rossmann-like Domain"/>
    <property type="match status" value="1"/>
</dbReference>
<gene>
    <name evidence="4" type="ORF">SUTH_02783</name>
</gene>
<organism evidence="4 5">
    <name type="scientific">Sulfuritalea hydrogenivorans sk43H</name>
    <dbReference type="NCBI Taxonomy" id="1223802"/>
    <lineage>
        <taxon>Bacteria</taxon>
        <taxon>Pseudomonadati</taxon>
        <taxon>Pseudomonadota</taxon>
        <taxon>Betaproteobacteria</taxon>
        <taxon>Nitrosomonadales</taxon>
        <taxon>Sterolibacteriaceae</taxon>
        <taxon>Sulfuritalea</taxon>
    </lineage>
</organism>
<evidence type="ECO:0000256" key="1">
    <source>
        <dbReference type="ARBA" id="ARBA00005125"/>
    </source>
</evidence>
<dbReference type="InterPro" id="IPR001509">
    <property type="entry name" value="Epimerase_deHydtase"/>
</dbReference>
<dbReference type="HOGENOM" id="CLU_007383_4_0_4"/>
<dbReference type="STRING" id="1223802.SUTH_02783"/>
<reference evidence="4 5" key="1">
    <citation type="journal article" date="2014" name="Syst. Appl. Microbiol.">
        <title>Complete genomes of freshwater sulfur oxidizers Sulfuricella denitrificans skB26 and Sulfuritalea hydrogenivorans sk43H: genetic insights into the sulfur oxidation pathway of betaproteobacteria.</title>
        <authorList>
            <person name="Watanabe T."/>
            <person name="Kojima H."/>
            <person name="Fukui M."/>
        </authorList>
    </citation>
    <scope>NUCLEOTIDE SEQUENCE [LARGE SCALE GENOMIC DNA]</scope>
    <source>
        <strain evidence="4">DSM22779</strain>
    </source>
</reference>
<evidence type="ECO:0000259" key="3">
    <source>
        <dbReference type="Pfam" id="PF01370"/>
    </source>
</evidence>
<name>W0SI94_9PROT</name>
<evidence type="ECO:0000313" key="5">
    <source>
        <dbReference type="Proteomes" id="UP000031637"/>
    </source>
</evidence>
<evidence type="ECO:0000313" key="4">
    <source>
        <dbReference type="EMBL" id="BAO30562.1"/>
    </source>
</evidence>
<comment type="similarity">
    <text evidence="2">Belongs to the NAD(P)-dependent epimerase/dehydratase family.</text>
</comment>
<dbReference type="InterPro" id="IPR036291">
    <property type="entry name" value="NAD(P)-bd_dom_sf"/>
</dbReference>
<dbReference type="Proteomes" id="UP000031637">
    <property type="component" value="Chromosome"/>
</dbReference>
<dbReference type="PANTHER" id="PTHR43000">
    <property type="entry name" value="DTDP-D-GLUCOSE 4,6-DEHYDRATASE-RELATED"/>
    <property type="match status" value="1"/>
</dbReference>
<comment type="pathway">
    <text evidence="1">Bacterial outer membrane biogenesis; LPS O-antigen biosynthesis.</text>
</comment>
<proteinExistence type="inferred from homology"/>
<accession>W0SI94</accession>
<sequence length="347" mass="37041">MQQGRHATFATACSDLEVLLDRQPLPELAGIRLFATGCTGFFGYWLLTALECLNRQGRPVEVVALSRDPQAFLARHPEFHHQPWLSFIQGDIANFAMPGGRFEAVIHGATDSSLQAAANPSLLLASMIDGTRRVLDVLADVGCEKFLLLSSGAVYGDQPASLPALGEDSHLAGDSLDRANVYGEGKRIMEMLCACRVGNGLPAPVVARCFAFLGAHLPGHLAPAQFLRDALAGGPIVVRGDGSPLRSYLYAADLAVWLLVLLARGNPGRAYNVGGDQAISLVELVRVIRDTVAPGAAIDILGIDSGAPRHRYLPDTHRARKELGLEAWTSLPQAIARMASAIDPASR</sequence>
<dbReference type="EMBL" id="AP012547">
    <property type="protein sequence ID" value="BAO30562.1"/>
    <property type="molecule type" value="Genomic_DNA"/>
</dbReference>
<dbReference type="SUPFAM" id="SSF51735">
    <property type="entry name" value="NAD(P)-binding Rossmann-fold domains"/>
    <property type="match status" value="1"/>
</dbReference>
<feature type="domain" description="NAD-dependent epimerase/dehydratase" evidence="3">
    <location>
        <begin position="36"/>
        <end position="274"/>
    </location>
</feature>
<dbReference type="Pfam" id="PF01370">
    <property type="entry name" value="Epimerase"/>
    <property type="match status" value="1"/>
</dbReference>
<evidence type="ECO:0000256" key="2">
    <source>
        <dbReference type="ARBA" id="ARBA00007637"/>
    </source>
</evidence>
<dbReference type="KEGG" id="shd:SUTH_02783"/>
<dbReference type="AlphaFoldDB" id="W0SI94"/>